<name>A0A0B0NDD9_GOSAR</name>
<proteinExistence type="predicted"/>
<reference evidence="2" key="1">
    <citation type="submission" date="2014-09" db="EMBL/GenBank/DDBJ databases">
        <authorList>
            <person name="Mudge J."/>
            <person name="Ramaraj T."/>
            <person name="Lindquist I.E."/>
            <person name="Bharti A.K."/>
            <person name="Sundararajan A."/>
            <person name="Cameron C.T."/>
            <person name="Woodward J.E."/>
            <person name="May G.D."/>
            <person name="Brubaker C."/>
            <person name="Broadhvest J."/>
            <person name="Wilkins T.A."/>
        </authorList>
    </citation>
    <scope>NUCLEOTIDE SEQUENCE</scope>
    <source>
        <strain evidence="2">cv. AKA8401</strain>
    </source>
</reference>
<sequence length="11" mass="1244">MDSGTIHKEIN</sequence>
<evidence type="ECO:0000313" key="1">
    <source>
        <dbReference type="EMBL" id="KHG10830.1"/>
    </source>
</evidence>
<evidence type="ECO:0000313" key="2">
    <source>
        <dbReference type="Proteomes" id="UP000032142"/>
    </source>
</evidence>
<organism evidence="1 2">
    <name type="scientific">Gossypium arboreum</name>
    <name type="common">Tree cotton</name>
    <name type="synonym">Gossypium nanking</name>
    <dbReference type="NCBI Taxonomy" id="29729"/>
    <lineage>
        <taxon>Eukaryota</taxon>
        <taxon>Viridiplantae</taxon>
        <taxon>Streptophyta</taxon>
        <taxon>Embryophyta</taxon>
        <taxon>Tracheophyta</taxon>
        <taxon>Spermatophyta</taxon>
        <taxon>Magnoliopsida</taxon>
        <taxon>eudicotyledons</taxon>
        <taxon>Gunneridae</taxon>
        <taxon>Pentapetalae</taxon>
        <taxon>rosids</taxon>
        <taxon>malvids</taxon>
        <taxon>Malvales</taxon>
        <taxon>Malvaceae</taxon>
        <taxon>Malvoideae</taxon>
        <taxon>Gossypium</taxon>
    </lineage>
</organism>
<dbReference type="EMBL" id="KN394685">
    <property type="protein sequence ID" value="KHG10830.1"/>
    <property type="molecule type" value="Genomic_DNA"/>
</dbReference>
<keyword evidence="2" id="KW-1185">Reference proteome</keyword>
<gene>
    <name evidence="1" type="ORF">F383_11986</name>
</gene>
<dbReference type="Proteomes" id="UP000032142">
    <property type="component" value="Unassembled WGS sequence"/>
</dbReference>
<accession>A0A0B0NDD9</accession>
<protein>
    <submittedName>
        <fullName evidence="1">Uncharacterized protein</fullName>
    </submittedName>
</protein>